<sequence>MPFLTGEEGVDNEQALYAISAYLKKQHVLTLCCATQADLWCANCFYVYDEQQVAFYLMSEPHTRHGALMAQNQRVAGTVNGQPKSVLRIKGVQYGGAITLMPEAEAQAARTRYCARFPVARAAKTPVWRLRLDELKMTDNTLGFGKKLLWRREPESKGNTHE</sequence>
<dbReference type="NCBIfam" id="NF002900">
    <property type="entry name" value="PRK03467.1"/>
    <property type="match status" value="1"/>
</dbReference>
<dbReference type="OrthoDB" id="8447155at2"/>
<dbReference type="InterPro" id="IPR012349">
    <property type="entry name" value="Split_barrel_FMN-bd"/>
</dbReference>
<comment type="similarity">
    <text evidence="1">Belongs to the UPF0306 family.</text>
</comment>
<evidence type="ECO:0000313" key="3">
    <source>
        <dbReference type="Proteomes" id="UP000335415"/>
    </source>
</evidence>
<comment type="caution">
    <text evidence="2">The sequence shown here is derived from an EMBL/GenBank/DDBJ whole genome shotgun (WGS) entry which is preliminary data.</text>
</comment>
<gene>
    <name evidence="2" type="ORF">FJU30_13225</name>
</gene>
<dbReference type="Gene3D" id="2.30.110.10">
    <property type="entry name" value="Electron Transport, Fmn-binding Protein, Chain A"/>
    <property type="match status" value="1"/>
</dbReference>
<dbReference type="InterPro" id="IPR011194">
    <property type="entry name" value="UPF0306"/>
</dbReference>
<keyword evidence="3" id="KW-1185">Reference proteome</keyword>
<dbReference type="SUPFAM" id="SSF50475">
    <property type="entry name" value="FMN-binding split barrel"/>
    <property type="match status" value="1"/>
</dbReference>
<dbReference type="PIRSF" id="PIRSF009554">
    <property type="entry name" value="UCP009554"/>
    <property type="match status" value="1"/>
</dbReference>
<name>A0A5J5FYJ3_9GAMM</name>
<dbReference type="EMBL" id="VYKJ01000006">
    <property type="protein sequence ID" value="KAA8999302.1"/>
    <property type="molecule type" value="Genomic_DNA"/>
</dbReference>
<dbReference type="RefSeq" id="WP_150435447.1">
    <property type="nucleotide sequence ID" value="NZ_VYKJ01000006.1"/>
</dbReference>
<evidence type="ECO:0000256" key="1">
    <source>
        <dbReference type="HAMAP-Rule" id="MF_00764"/>
    </source>
</evidence>
<accession>A0A5J5FYJ3</accession>
<evidence type="ECO:0000313" key="2">
    <source>
        <dbReference type="EMBL" id="KAA8999302.1"/>
    </source>
</evidence>
<protein>
    <recommendedName>
        <fullName evidence="1">UPF0306 protein FJU30_13225</fullName>
    </recommendedName>
</protein>
<reference evidence="2 3" key="1">
    <citation type="submission" date="2019-09" db="EMBL/GenBank/DDBJ databases">
        <authorList>
            <person name="Li Y."/>
        </authorList>
    </citation>
    <scope>NUCLEOTIDE SEQUENCE [LARGE SCALE GENOMIC DNA]</scope>
    <source>
        <strain evidence="2 3">L3-3HA</strain>
    </source>
</reference>
<proteinExistence type="inferred from homology"/>
<organism evidence="2 3">
    <name type="scientific">Affinibrenneria salicis</name>
    <dbReference type="NCBI Taxonomy" id="2590031"/>
    <lineage>
        <taxon>Bacteria</taxon>
        <taxon>Pseudomonadati</taxon>
        <taxon>Pseudomonadota</taxon>
        <taxon>Gammaproteobacteria</taxon>
        <taxon>Enterobacterales</taxon>
        <taxon>Pectobacteriaceae</taxon>
        <taxon>Affinibrenneria</taxon>
    </lineage>
</organism>
<dbReference type="Proteomes" id="UP000335415">
    <property type="component" value="Unassembled WGS sequence"/>
</dbReference>
<dbReference type="AlphaFoldDB" id="A0A5J5FYJ3"/>
<dbReference type="HAMAP" id="MF_00764">
    <property type="entry name" value="UPF0306"/>
    <property type="match status" value="1"/>
</dbReference>